<dbReference type="InterPro" id="IPR038610">
    <property type="entry name" value="FliK-like_C_sf"/>
</dbReference>
<dbReference type="Gene3D" id="3.30.750.140">
    <property type="match status" value="1"/>
</dbReference>
<feature type="domain" description="Flagellar hook-length control protein-like C-terminal" evidence="2">
    <location>
        <begin position="324"/>
        <end position="387"/>
    </location>
</feature>
<dbReference type="Proteomes" id="UP000243524">
    <property type="component" value="Unassembled WGS sequence"/>
</dbReference>
<feature type="region of interest" description="Disordered" evidence="1">
    <location>
        <begin position="396"/>
        <end position="439"/>
    </location>
</feature>
<dbReference type="InterPro" id="IPR021136">
    <property type="entry name" value="Flagellar_hook_control-like_C"/>
</dbReference>
<dbReference type="OrthoDB" id="2968951at2"/>
<organism evidence="3 4">
    <name type="scientific">Halalkalibacillus sediminis</name>
    <dbReference type="NCBI Taxonomy" id="2018042"/>
    <lineage>
        <taxon>Bacteria</taxon>
        <taxon>Bacillati</taxon>
        <taxon>Bacillota</taxon>
        <taxon>Bacilli</taxon>
        <taxon>Bacillales</taxon>
        <taxon>Bacillaceae</taxon>
        <taxon>Halalkalibacillus</taxon>
    </lineage>
</organism>
<dbReference type="EMBL" id="PJNH01000001">
    <property type="protein sequence ID" value="PKR78623.1"/>
    <property type="molecule type" value="Genomic_DNA"/>
</dbReference>
<dbReference type="Pfam" id="PF02120">
    <property type="entry name" value="Flg_hook"/>
    <property type="match status" value="1"/>
</dbReference>
<sequence length="439" mass="49365">MNGAMLSMPMMQAAVNNQSMNSKVDKTDDKQGLFQSVFQQINKGGEIDLDKIDASKLKELEASIVEKLKQLVKDLEGNEVSTDLMKQLVNDLQQLLGTNEGQAIELIEQVSSTIDDSLIESGSQMMQLIAMLSMQQAEQTSGNSKADSKFMQQAEVVITKLLSQIAQQSNGKETQQLFNTKLDNLSQFQSISSEMVQKWRGLLEKLQTKLTSNNFDQQSLQSLLNQSNGKQSSLESSIRQLLQQDTVFQKNQSFSQQLNNQPILLGSANGQEKQDWIMPMSKSEQFTIHMTRAQGTQQTSQSNQQQMIEQLQKIVQSSKFGRVGGAQQLTVHMKPENLGNMMLKFTQINGEMAVKITVMSQAAKEMLEGNLNQLRQMFSPNQVVIERQVDTTNTDYTQEYTDEETEQQAGQGDSGEQEQQDSSESSERSFKDYLFQEEV</sequence>
<proteinExistence type="predicted"/>
<evidence type="ECO:0000313" key="4">
    <source>
        <dbReference type="Proteomes" id="UP000243524"/>
    </source>
</evidence>
<name>A0A2I0QWA2_9BACI</name>
<accession>A0A2I0QWA2</accession>
<dbReference type="AlphaFoldDB" id="A0A2I0QWA2"/>
<evidence type="ECO:0000259" key="2">
    <source>
        <dbReference type="Pfam" id="PF02120"/>
    </source>
</evidence>
<dbReference type="CDD" id="cd17470">
    <property type="entry name" value="T3SS_Flik_C"/>
    <property type="match status" value="1"/>
</dbReference>
<protein>
    <recommendedName>
        <fullName evidence="2">Flagellar hook-length control protein-like C-terminal domain-containing protein</fullName>
    </recommendedName>
</protein>
<evidence type="ECO:0000256" key="1">
    <source>
        <dbReference type="SAM" id="MobiDB-lite"/>
    </source>
</evidence>
<gene>
    <name evidence="3" type="ORF">CEY16_02380</name>
</gene>
<dbReference type="RefSeq" id="WP_101330366.1">
    <property type="nucleotide sequence ID" value="NZ_PJNH01000001.1"/>
</dbReference>
<keyword evidence="4" id="KW-1185">Reference proteome</keyword>
<comment type="caution">
    <text evidence="3">The sequence shown here is derived from an EMBL/GenBank/DDBJ whole genome shotgun (WGS) entry which is preliminary data.</text>
</comment>
<evidence type="ECO:0000313" key="3">
    <source>
        <dbReference type="EMBL" id="PKR78623.1"/>
    </source>
</evidence>
<reference evidence="3 4" key="1">
    <citation type="submission" date="2017-06" db="EMBL/GenBank/DDBJ databases">
        <title>the draft geome sequence of Illustriluteabacillus marina B3227.</title>
        <authorList>
            <person name="He R.-H."/>
            <person name="Du Z.-J."/>
        </authorList>
    </citation>
    <scope>NUCLEOTIDE SEQUENCE [LARGE SCALE GENOMIC DNA]</scope>
    <source>
        <strain evidence="3 4">B3227</strain>
    </source>
</reference>